<dbReference type="EMBL" id="VSRR010000493">
    <property type="protein sequence ID" value="MPC16279.1"/>
    <property type="molecule type" value="Genomic_DNA"/>
</dbReference>
<gene>
    <name evidence="1" type="ORF">E2C01_009100</name>
</gene>
<dbReference type="Proteomes" id="UP000324222">
    <property type="component" value="Unassembled WGS sequence"/>
</dbReference>
<accession>A0A5B7D3S5</accession>
<organism evidence="1 2">
    <name type="scientific">Portunus trituberculatus</name>
    <name type="common">Swimming crab</name>
    <name type="synonym">Neptunus trituberculatus</name>
    <dbReference type="NCBI Taxonomy" id="210409"/>
    <lineage>
        <taxon>Eukaryota</taxon>
        <taxon>Metazoa</taxon>
        <taxon>Ecdysozoa</taxon>
        <taxon>Arthropoda</taxon>
        <taxon>Crustacea</taxon>
        <taxon>Multicrustacea</taxon>
        <taxon>Malacostraca</taxon>
        <taxon>Eumalacostraca</taxon>
        <taxon>Eucarida</taxon>
        <taxon>Decapoda</taxon>
        <taxon>Pleocyemata</taxon>
        <taxon>Brachyura</taxon>
        <taxon>Eubrachyura</taxon>
        <taxon>Portunoidea</taxon>
        <taxon>Portunidae</taxon>
        <taxon>Portuninae</taxon>
        <taxon>Portunus</taxon>
    </lineage>
</organism>
<evidence type="ECO:0000313" key="1">
    <source>
        <dbReference type="EMBL" id="MPC16279.1"/>
    </source>
</evidence>
<keyword evidence="2" id="KW-1185">Reference proteome</keyword>
<protein>
    <submittedName>
        <fullName evidence="1">Uncharacterized protein</fullName>
    </submittedName>
</protein>
<name>A0A5B7D3S5_PORTR</name>
<sequence>MRLPLDLATVRTLEEELPQTAYELVVTLQQRMEATRDRKRGTTLKSLENYWNVGRPYTALQRLAAVTYKLDIATSKRWRIVHVDRRWAVVEEGYLWGQQGLPSSPDK</sequence>
<proteinExistence type="predicted"/>
<comment type="caution">
    <text evidence="1">The sequence shown here is derived from an EMBL/GenBank/DDBJ whole genome shotgun (WGS) entry which is preliminary data.</text>
</comment>
<evidence type="ECO:0000313" key="2">
    <source>
        <dbReference type="Proteomes" id="UP000324222"/>
    </source>
</evidence>
<dbReference type="AlphaFoldDB" id="A0A5B7D3S5"/>
<reference evidence="1 2" key="1">
    <citation type="submission" date="2019-05" db="EMBL/GenBank/DDBJ databases">
        <title>Another draft genome of Portunus trituberculatus and its Hox gene families provides insights of decapod evolution.</title>
        <authorList>
            <person name="Jeong J.-H."/>
            <person name="Song I."/>
            <person name="Kim S."/>
            <person name="Choi T."/>
            <person name="Kim D."/>
            <person name="Ryu S."/>
            <person name="Kim W."/>
        </authorList>
    </citation>
    <scope>NUCLEOTIDE SEQUENCE [LARGE SCALE GENOMIC DNA]</scope>
    <source>
        <tissue evidence="1">Muscle</tissue>
    </source>
</reference>